<dbReference type="PANTHER" id="PTHR37422">
    <property type="entry name" value="TEICHURONIC ACID BIOSYNTHESIS PROTEIN TUAE"/>
    <property type="match status" value="1"/>
</dbReference>
<sequence>GMNPIIAHEYLGEDVKGKILAGILIVFMILYPFLSYFHAARPEGMELIYFAKKSKLIVDLFYYNKEVILFVFALLLLAAMGMGFLAYWILADKLPDDLLKGGKLWAALGLYFLLNVLSCIFSKYREYGFKGLSIDYEGLAAIFGYMVLFIGGFFLFRGKWGEKLLIWGVRLLSLLLTIGAAAELIWGPAFNTETVQKFLAPERYWHLLENIYLDYNGSVSLTFGNPGFFGGFCSLLFGILAASALTGGLVRTRVMDGILAGGLLFDIFASDSSGAFYAAAVTLFAEGILLFRRKLWKNYLQAIGVGLVFVLILLTGAGSLAQGGTLLGDIKGSVVNRQYEKGKDVFTVEKIQLNQGILSVQGQEGDFQVEVLKDGSDLTVEDFRFTDENGEEIPLEKGLEEARLSGNYEKISLTVMGRLLSLDLGYQDPVEFYVQDGLLYYVDFNGSLLSRIPQPVMKGLEKLYPLFTGRGYIWVSSIPLLWDVVVLGKGIGTFPFYYPQSEVAGMLNVHGSADYCIEQAHSWYLQTAVSSGLISLFCMLYIFAWCFLKGAGKLVKKKVPSGNPEYLFLFGLLAYEIAGLVNNSCVAATPFFWLILGYTAGKLLKG</sequence>
<gene>
    <name evidence="2" type="ORF">H9914_02070</name>
</gene>
<evidence type="ECO:0000313" key="2">
    <source>
        <dbReference type="EMBL" id="HJD27774.1"/>
    </source>
</evidence>
<protein>
    <submittedName>
        <fullName evidence="2">O-antigen ligase family protein</fullName>
    </submittedName>
</protein>
<feature type="transmembrane region" description="Helical" evidence="1">
    <location>
        <begin position="168"/>
        <end position="189"/>
    </location>
</feature>
<proteinExistence type="predicted"/>
<feature type="transmembrane region" description="Helical" evidence="1">
    <location>
        <begin position="136"/>
        <end position="156"/>
    </location>
</feature>
<feature type="transmembrane region" description="Helical" evidence="1">
    <location>
        <begin position="528"/>
        <end position="548"/>
    </location>
</feature>
<evidence type="ECO:0000313" key="3">
    <source>
        <dbReference type="Proteomes" id="UP000823892"/>
    </source>
</evidence>
<feature type="transmembrane region" description="Helical" evidence="1">
    <location>
        <begin position="20"/>
        <end position="39"/>
    </location>
</feature>
<feature type="transmembrane region" description="Helical" evidence="1">
    <location>
        <begin position="299"/>
        <end position="321"/>
    </location>
</feature>
<dbReference type="AlphaFoldDB" id="A0A9D2QS81"/>
<reference evidence="2" key="2">
    <citation type="submission" date="2021-04" db="EMBL/GenBank/DDBJ databases">
        <authorList>
            <person name="Gilroy R."/>
        </authorList>
    </citation>
    <scope>NUCLEOTIDE SEQUENCE</scope>
    <source>
        <strain evidence="2">ChiBcec6-4105</strain>
    </source>
</reference>
<feature type="transmembrane region" description="Helical" evidence="1">
    <location>
        <begin position="228"/>
        <end position="250"/>
    </location>
</feature>
<keyword evidence="1" id="KW-1133">Transmembrane helix</keyword>
<feature type="transmembrane region" description="Helical" evidence="1">
    <location>
        <begin position="102"/>
        <end position="124"/>
    </location>
</feature>
<dbReference type="PANTHER" id="PTHR37422:SF13">
    <property type="entry name" value="LIPOPOLYSACCHARIDE BIOSYNTHESIS PROTEIN PA4999-RELATED"/>
    <property type="match status" value="1"/>
</dbReference>
<dbReference type="Proteomes" id="UP000823892">
    <property type="component" value="Unassembled WGS sequence"/>
</dbReference>
<keyword evidence="2" id="KW-0436">Ligase</keyword>
<reference evidence="2" key="1">
    <citation type="journal article" date="2021" name="PeerJ">
        <title>Extensive microbial diversity within the chicken gut microbiome revealed by metagenomics and culture.</title>
        <authorList>
            <person name="Gilroy R."/>
            <person name="Ravi A."/>
            <person name="Getino M."/>
            <person name="Pursley I."/>
            <person name="Horton D.L."/>
            <person name="Alikhan N.F."/>
            <person name="Baker D."/>
            <person name="Gharbi K."/>
            <person name="Hall N."/>
            <person name="Watson M."/>
            <person name="Adriaenssens E.M."/>
            <person name="Foster-Nyarko E."/>
            <person name="Jarju S."/>
            <person name="Secka A."/>
            <person name="Antonio M."/>
            <person name="Oren A."/>
            <person name="Chaudhuri R.R."/>
            <person name="La Ragione R."/>
            <person name="Hildebrand F."/>
            <person name="Pallen M.J."/>
        </authorList>
    </citation>
    <scope>NUCLEOTIDE SEQUENCE</scope>
    <source>
        <strain evidence="2">ChiBcec6-4105</strain>
    </source>
</reference>
<dbReference type="GO" id="GO:0016874">
    <property type="term" value="F:ligase activity"/>
    <property type="evidence" value="ECO:0007669"/>
    <property type="project" value="UniProtKB-KW"/>
</dbReference>
<organism evidence="2 3">
    <name type="scientific">Candidatus Blautia avicola</name>
    <dbReference type="NCBI Taxonomy" id="2838483"/>
    <lineage>
        <taxon>Bacteria</taxon>
        <taxon>Bacillati</taxon>
        <taxon>Bacillota</taxon>
        <taxon>Clostridia</taxon>
        <taxon>Lachnospirales</taxon>
        <taxon>Lachnospiraceae</taxon>
        <taxon>Blautia</taxon>
    </lineage>
</organism>
<keyword evidence="1" id="KW-0812">Transmembrane</keyword>
<evidence type="ECO:0000256" key="1">
    <source>
        <dbReference type="SAM" id="Phobius"/>
    </source>
</evidence>
<feature type="non-terminal residue" evidence="2">
    <location>
        <position position="1"/>
    </location>
</feature>
<feature type="transmembrane region" description="Helical" evidence="1">
    <location>
        <begin position="257"/>
        <end position="279"/>
    </location>
</feature>
<dbReference type="InterPro" id="IPR051533">
    <property type="entry name" value="WaaL-like"/>
</dbReference>
<feature type="transmembrane region" description="Helical" evidence="1">
    <location>
        <begin position="568"/>
        <end position="596"/>
    </location>
</feature>
<comment type="caution">
    <text evidence="2">The sequence shown here is derived from an EMBL/GenBank/DDBJ whole genome shotgun (WGS) entry which is preliminary data.</text>
</comment>
<keyword evidence="1" id="KW-0472">Membrane</keyword>
<feature type="transmembrane region" description="Helical" evidence="1">
    <location>
        <begin position="67"/>
        <end position="90"/>
    </location>
</feature>
<name>A0A9D2QS81_9FIRM</name>
<dbReference type="EMBL" id="DWUY01000046">
    <property type="protein sequence ID" value="HJD27774.1"/>
    <property type="molecule type" value="Genomic_DNA"/>
</dbReference>
<feature type="transmembrane region" description="Helical" evidence="1">
    <location>
        <begin position="472"/>
        <end position="498"/>
    </location>
</feature>
<accession>A0A9D2QS81</accession>